<name>A0A7S4AV50_9STRA</name>
<dbReference type="EMBL" id="HBIX01031320">
    <property type="protein sequence ID" value="CAE0727993.1"/>
    <property type="molecule type" value="Transcribed_RNA"/>
</dbReference>
<organism evidence="2">
    <name type="scientific">Pseudo-nitzschia australis</name>
    <dbReference type="NCBI Taxonomy" id="44445"/>
    <lineage>
        <taxon>Eukaryota</taxon>
        <taxon>Sar</taxon>
        <taxon>Stramenopiles</taxon>
        <taxon>Ochrophyta</taxon>
        <taxon>Bacillariophyta</taxon>
        <taxon>Bacillariophyceae</taxon>
        <taxon>Bacillariophycidae</taxon>
        <taxon>Bacillariales</taxon>
        <taxon>Bacillariaceae</taxon>
        <taxon>Pseudo-nitzschia</taxon>
    </lineage>
</organism>
<evidence type="ECO:0000313" key="2">
    <source>
        <dbReference type="EMBL" id="CAE0727993.1"/>
    </source>
</evidence>
<evidence type="ECO:0000256" key="1">
    <source>
        <dbReference type="SAM" id="MobiDB-lite"/>
    </source>
</evidence>
<proteinExistence type="predicted"/>
<protein>
    <submittedName>
        <fullName evidence="2">Uncharacterized protein</fullName>
    </submittedName>
</protein>
<feature type="compositionally biased region" description="Basic and acidic residues" evidence="1">
    <location>
        <begin position="94"/>
        <end position="108"/>
    </location>
</feature>
<sequence length="115" mass="13055">MLRRSGWMDGFIHSLIHSFKIIEVGSIGVRYGPGRSAFGTDHRNEKRRALRGRALPTATREHRIAAPRSLERDCTALRYPLGWSIDLNFNIHTNGDDHKNKNDNKDSVDASVCVR</sequence>
<accession>A0A7S4AV50</accession>
<dbReference type="AlphaFoldDB" id="A0A7S4AV50"/>
<gene>
    <name evidence="2" type="ORF">PAUS00366_LOCUS20777</name>
</gene>
<feature type="region of interest" description="Disordered" evidence="1">
    <location>
        <begin position="94"/>
        <end position="115"/>
    </location>
</feature>
<reference evidence="2" key="1">
    <citation type="submission" date="2021-01" db="EMBL/GenBank/DDBJ databases">
        <authorList>
            <person name="Corre E."/>
            <person name="Pelletier E."/>
            <person name="Niang G."/>
            <person name="Scheremetjew M."/>
            <person name="Finn R."/>
            <person name="Kale V."/>
            <person name="Holt S."/>
            <person name="Cochrane G."/>
            <person name="Meng A."/>
            <person name="Brown T."/>
            <person name="Cohen L."/>
        </authorList>
    </citation>
    <scope>NUCLEOTIDE SEQUENCE</scope>
    <source>
        <strain evidence="2">10249 10 AB</strain>
    </source>
</reference>